<sequence length="149" mass="15794">MHAARRDIYTDITEGLFLPQLPHESQLLASTGSSHTVSLQGSADGPYLTLRSTTAATGDPLWPNYTLFAPIDCNWLTLIFLLAQVHGDTAVPIYSVLLTTCVACLLALIPIGSLVAFNDLSAMTIFGLYLSYMAVAAALSSLYGGIGNA</sequence>
<proteinExistence type="predicted"/>
<protein>
    <submittedName>
        <fullName evidence="2">Choline transport protein</fullName>
    </submittedName>
</protein>
<dbReference type="EMBL" id="JAQJAC010000010">
    <property type="protein sequence ID" value="KAJ5569250.1"/>
    <property type="molecule type" value="Genomic_DNA"/>
</dbReference>
<evidence type="ECO:0000256" key="1">
    <source>
        <dbReference type="SAM" id="Phobius"/>
    </source>
</evidence>
<keyword evidence="1" id="KW-1133">Transmembrane helix</keyword>
<feature type="transmembrane region" description="Helical" evidence="1">
    <location>
        <begin position="65"/>
        <end position="83"/>
    </location>
</feature>
<accession>A0AAD6DBF6</accession>
<comment type="caution">
    <text evidence="2">The sequence shown here is derived from an EMBL/GenBank/DDBJ whole genome shotgun (WGS) entry which is preliminary data.</text>
</comment>
<evidence type="ECO:0000313" key="2">
    <source>
        <dbReference type="EMBL" id="KAJ5569250.1"/>
    </source>
</evidence>
<reference evidence="2 3" key="1">
    <citation type="journal article" date="2023" name="IMA Fungus">
        <title>Comparative genomic study of the Penicillium genus elucidates a diverse pangenome and 15 lateral gene transfer events.</title>
        <authorList>
            <person name="Petersen C."/>
            <person name="Sorensen T."/>
            <person name="Nielsen M.R."/>
            <person name="Sondergaard T.E."/>
            <person name="Sorensen J.L."/>
            <person name="Fitzpatrick D.A."/>
            <person name="Frisvad J.C."/>
            <person name="Nielsen K.L."/>
        </authorList>
    </citation>
    <scope>NUCLEOTIDE SEQUENCE [LARGE SCALE GENOMIC DNA]</scope>
    <source>
        <strain evidence="2 3">IBT 29057</strain>
    </source>
</reference>
<organism evidence="2 3">
    <name type="scientific">Penicillium hetheringtonii</name>
    <dbReference type="NCBI Taxonomy" id="911720"/>
    <lineage>
        <taxon>Eukaryota</taxon>
        <taxon>Fungi</taxon>
        <taxon>Dikarya</taxon>
        <taxon>Ascomycota</taxon>
        <taxon>Pezizomycotina</taxon>
        <taxon>Eurotiomycetes</taxon>
        <taxon>Eurotiomycetidae</taxon>
        <taxon>Eurotiales</taxon>
        <taxon>Aspergillaceae</taxon>
        <taxon>Penicillium</taxon>
    </lineage>
</organism>
<evidence type="ECO:0000313" key="3">
    <source>
        <dbReference type="Proteomes" id="UP001216150"/>
    </source>
</evidence>
<feature type="transmembrane region" description="Helical" evidence="1">
    <location>
        <begin position="95"/>
        <end position="117"/>
    </location>
</feature>
<keyword evidence="1" id="KW-0472">Membrane</keyword>
<keyword evidence="3" id="KW-1185">Reference proteome</keyword>
<feature type="transmembrane region" description="Helical" evidence="1">
    <location>
        <begin position="123"/>
        <end position="146"/>
    </location>
</feature>
<gene>
    <name evidence="2" type="ORF">N7450_011736</name>
</gene>
<dbReference type="AlphaFoldDB" id="A0AAD6DBF6"/>
<name>A0AAD6DBF6_9EURO</name>
<keyword evidence="1" id="KW-0812">Transmembrane</keyword>
<dbReference type="Proteomes" id="UP001216150">
    <property type="component" value="Unassembled WGS sequence"/>
</dbReference>